<dbReference type="InterPro" id="IPR006143">
    <property type="entry name" value="RND_pump_MFP"/>
</dbReference>
<dbReference type="FunFam" id="2.40.420.20:FF:000001">
    <property type="entry name" value="Efflux RND transporter periplasmic adaptor subunit"/>
    <property type="match status" value="1"/>
</dbReference>
<evidence type="ECO:0000256" key="3">
    <source>
        <dbReference type="SAM" id="Coils"/>
    </source>
</evidence>
<organism evidence="9 10">
    <name type="scientific">Shewanella cyperi</name>
    <dbReference type="NCBI Taxonomy" id="2814292"/>
    <lineage>
        <taxon>Bacteria</taxon>
        <taxon>Pseudomonadati</taxon>
        <taxon>Pseudomonadota</taxon>
        <taxon>Gammaproteobacteria</taxon>
        <taxon>Alteromonadales</taxon>
        <taxon>Shewanellaceae</taxon>
        <taxon>Shewanella</taxon>
    </lineage>
</organism>
<comment type="similarity">
    <text evidence="2">Belongs to the membrane fusion protein (MFP) (TC 8.A.1) family.</text>
</comment>
<keyword evidence="4" id="KW-0732">Signal</keyword>
<dbReference type="Pfam" id="PF25944">
    <property type="entry name" value="Beta-barrel_RND"/>
    <property type="match status" value="1"/>
</dbReference>
<dbReference type="AlphaFoldDB" id="A0A974XKF4"/>
<sequence length="382" mass="40418">MRQLFGIASAISMALLISACDNKAEQGTPQGQTPPPTAVGVVQVQSGPQTLTTELPGRSRAHLEAEVRPQVSGIITERNFTEGGLVSKGQSLYKIDDASFLAALQSAEADLASAKAGLVSAKARAARYQALLSSKAISKQDFDEADASFKEAQARVAQAEAAVNNAKINLDYTQVRAPIAGRIGKSSVTAGALVTANQSMTLATIQQLDPINVDISQSSAQLLALKAKLRQGQLQASDHAEVELVLEDGSLYEHKGKLKFAEVNVEETTGSVILRAEFPNPDQLLLPGMYVRARLNMGTDPAAILVPQKAISRNTKGQAVAMVVNKDNQVEARVVTTAEVINNQWRITSGLQDGDQLIIEGLQKIRPGAPVSATPATTSPAH</sequence>
<dbReference type="SUPFAM" id="SSF111369">
    <property type="entry name" value="HlyD-like secretion proteins"/>
    <property type="match status" value="1"/>
</dbReference>
<evidence type="ECO:0000313" key="10">
    <source>
        <dbReference type="Proteomes" id="UP000663281"/>
    </source>
</evidence>
<evidence type="ECO:0000259" key="6">
    <source>
        <dbReference type="Pfam" id="PF25917"/>
    </source>
</evidence>
<proteinExistence type="inferred from homology"/>
<evidence type="ECO:0000256" key="2">
    <source>
        <dbReference type="ARBA" id="ARBA00009477"/>
    </source>
</evidence>
<dbReference type="GO" id="GO:0005886">
    <property type="term" value="C:plasma membrane"/>
    <property type="evidence" value="ECO:0007669"/>
    <property type="project" value="UniProtKB-SubCell"/>
</dbReference>
<dbReference type="InterPro" id="IPR058627">
    <property type="entry name" value="MdtA-like_C"/>
</dbReference>
<dbReference type="PANTHER" id="PTHR30158:SF3">
    <property type="entry name" value="MULTIDRUG EFFLUX PUMP SUBUNIT ACRA-RELATED"/>
    <property type="match status" value="1"/>
</dbReference>
<reference evidence="9 10" key="1">
    <citation type="submission" date="2021-03" db="EMBL/GenBank/DDBJ databases">
        <title>Novel species identification of genus Shewanella.</title>
        <authorList>
            <person name="Liu G."/>
            <person name="Zhang Q."/>
        </authorList>
    </citation>
    <scope>NUCLEOTIDE SEQUENCE [LARGE SCALE GENOMIC DNA]</scope>
    <source>
        <strain evidence="9 10">FJAT-53726</strain>
    </source>
</reference>
<feature type="domain" description="Multidrug resistance protein MdtA-like barrel-sandwich hybrid" evidence="6">
    <location>
        <begin position="65"/>
        <end position="206"/>
    </location>
</feature>
<dbReference type="GO" id="GO:0022857">
    <property type="term" value="F:transmembrane transporter activity"/>
    <property type="evidence" value="ECO:0007669"/>
    <property type="project" value="InterPro"/>
</dbReference>
<dbReference type="Gene3D" id="2.40.420.20">
    <property type="match status" value="1"/>
</dbReference>
<feature type="coiled-coil region" evidence="3">
    <location>
        <begin position="104"/>
        <end position="169"/>
    </location>
</feature>
<protein>
    <submittedName>
        <fullName evidence="9">Efflux RND transporter periplasmic adaptor subunit</fullName>
    </submittedName>
</protein>
<name>A0A974XKF4_9GAMM</name>
<evidence type="ECO:0000256" key="1">
    <source>
        <dbReference type="ARBA" id="ARBA00004519"/>
    </source>
</evidence>
<comment type="subcellular location">
    <subcellularLocation>
        <location evidence="1">Cell inner membrane</location>
        <topology evidence="1">Lipid-anchor</topology>
    </subcellularLocation>
</comment>
<dbReference type="PANTHER" id="PTHR30158">
    <property type="entry name" value="ACRA/E-RELATED COMPONENT OF DRUG EFFLUX TRANSPORTER"/>
    <property type="match status" value="1"/>
</dbReference>
<evidence type="ECO:0000313" key="9">
    <source>
        <dbReference type="EMBL" id="QSX30034.1"/>
    </source>
</evidence>
<feature type="domain" description="Multidrug resistance protein MdtA-like alpha-helical hairpin" evidence="5">
    <location>
        <begin position="104"/>
        <end position="173"/>
    </location>
</feature>
<evidence type="ECO:0000256" key="4">
    <source>
        <dbReference type="SAM" id="SignalP"/>
    </source>
</evidence>
<dbReference type="Pfam" id="PF25967">
    <property type="entry name" value="RND-MFP_C"/>
    <property type="match status" value="1"/>
</dbReference>
<feature type="signal peptide" evidence="4">
    <location>
        <begin position="1"/>
        <end position="24"/>
    </location>
</feature>
<keyword evidence="3" id="KW-0175">Coiled coil</keyword>
<dbReference type="NCBIfam" id="TIGR01730">
    <property type="entry name" value="RND_mfp"/>
    <property type="match status" value="1"/>
</dbReference>
<evidence type="ECO:0000259" key="8">
    <source>
        <dbReference type="Pfam" id="PF25967"/>
    </source>
</evidence>
<evidence type="ECO:0000259" key="5">
    <source>
        <dbReference type="Pfam" id="PF25876"/>
    </source>
</evidence>
<dbReference type="Pfam" id="PF25876">
    <property type="entry name" value="HH_MFP_RND"/>
    <property type="match status" value="1"/>
</dbReference>
<feature type="chain" id="PRO_5036827252" evidence="4">
    <location>
        <begin position="25"/>
        <end position="382"/>
    </location>
</feature>
<dbReference type="RefSeq" id="WP_207325018.1">
    <property type="nucleotide sequence ID" value="NZ_CP071504.1"/>
</dbReference>
<dbReference type="Pfam" id="PF25917">
    <property type="entry name" value="BSH_RND"/>
    <property type="match status" value="1"/>
</dbReference>
<dbReference type="InterPro" id="IPR058626">
    <property type="entry name" value="MdtA-like_b-barrel"/>
</dbReference>
<feature type="domain" description="Multidrug resistance protein MdtA-like beta-barrel" evidence="7">
    <location>
        <begin position="210"/>
        <end position="298"/>
    </location>
</feature>
<gene>
    <name evidence="9" type="ORF">JYB88_17960</name>
</gene>
<dbReference type="InterPro" id="IPR058625">
    <property type="entry name" value="MdtA-like_BSH"/>
</dbReference>
<dbReference type="Proteomes" id="UP000663281">
    <property type="component" value="Chromosome"/>
</dbReference>
<dbReference type="EMBL" id="CP071504">
    <property type="protein sequence ID" value="QSX30034.1"/>
    <property type="molecule type" value="Genomic_DNA"/>
</dbReference>
<dbReference type="InterPro" id="IPR058624">
    <property type="entry name" value="MdtA-like_HH"/>
</dbReference>
<dbReference type="GO" id="GO:0046677">
    <property type="term" value="P:response to antibiotic"/>
    <property type="evidence" value="ECO:0007669"/>
    <property type="project" value="TreeGrafter"/>
</dbReference>
<dbReference type="Gene3D" id="2.40.50.100">
    <property type="match status" value="1"/>
</dbReference>
<evidence type="ECO:0000259" key="7">
    <source>
        <dbReference type="Pfam" id="PF25944"/>
    </source>
</evidence>
<dbReference type="Gene3D" id="1.10.287.470">
    <property type="entry name" value="Helix hairpin bin"/>
    <property type="match status" value="1"/>
</dbReference>
<feature type="domain" description="Multidrug resistance protein MdtA-like C-terminal permuted SH3" evidence="8">
    <location>
        <begin position="303"/>
        <end position="364"/>
    </location>
</feature>
<accession>A0A974XKF4</accession>
<keyword evidence="10" id="KW-1185">Reference proteome</keyword>
<dbReference type="KEGG" id="scyp:JYB88_17960"/>
<dbReference type="PROSITE" id="PS51257">
    <property type="entry name" value="PROKAR_LIPOPROTEIN"/>
    <property type="match status" value="1"/>
</dbReference>
<dbReference type="Gene3D" id="2.40.30.170">
    <property type="match status" value="1"/>
</dbReference>